<reference evidence="1 2" key="1">
    <citation type="submission" date="2020-02" db="EMBL/GenBank/DDBJ databases">
        <title>Draft genome sequence of two Spirosoma agri KCTC 52727 and Spirosoma terrae KCTC 52035.</title>
        <authorList>
            <person name="Rojas J."/>
            <person name="Ambika Manirajan B."/>
            <person name="Ratering S."/>
            <person name="Suarez C."/>
            <person name="Schnell S."/>
        </authorList>
    </citation>
    <scope>NUCLEOTIDE SEQUENCE [LARGE SCALE GENOMIC DNA]</scope>
    <source>
        <strain evidence="1 2">KCTC 52727</strain>
    </source>
</reference>
<dbReference type="EMBL" id="JAAGNZ010000001">
    <property type="protein sequence ID" value="NEU67422.1"/>
    <property type="molecule type" value="Genomic_DNA"/>
</dbReference>
<dbReference type="Proteomes" id="UP000477386">
    <property type="component" value="Unassembled WGS sequence"/>
</dbReference>
<name>A0A6M0IHT9_9BACT</name>
<accession>A0A6M0IHT9</accession>
<sequence>MLLFLSLEVYPQADSVVIIKRISPRTPALKLDVPLLDYPYQLDARRTTGSFFKAYANPSMQQSLALATNLYASAHVGLQKAVEPIGNKSLRTIALVVAVFATDYILSYAPGGDGWLHEEYHRAVLTRHHTNSSNDMNKFPLGAETVSVSRVRDEDLVRFKAESPADFIRLPVAGIEGQYLLVERLQRHNFFYKQNRPHEFQYWLSVLNSILYVKTSSDPKQVDRLTDELNANEPDIRTRDFTGLDFTAWVYDLFRPTESYTDRGIHPLGNGINRYRKTTDLTADELAYLKKQGNLQWLNVLSPMMVGVRRINISSSLSGNIAMQHWLTSFGNDTALKIFLRKEGPFKDINAVFTVHNYTNFSHYFPAVEVELIDFPIGSTNRTWLFSPRVLLGLQPVDQQFTTSNSEFLGLLGGRLDVRLHKTIFPYLDFAAKSAGWVGGNEFLGPNFSCRLGLSCRFF</sequence>
<gene>
    <name evidence="1" type="ORF">GK091_11050</name>
</gene>
<dbReference type="AlphaFoldDB" id="A0A6M0IHT9"/>
<protein>
    <submittedName>
        <fullName evidence="1">Uncharacterized protein</fullName>
    </submittedName>
</protein>
<proteinExistence type="predicted"/>
<dbReference type="RefSeq" id="WP_164037379.1">
    <property type="nucleotide sequence ID" value="NZ_JAAGNZ010000001.1"/>
</dbReference>
<comment type="caution">
    <text evidence="1">The sequence shown here is derived from an EMBL/GenBank/DDBJ whole genome shotgun (WGS) entry which is preliminary data.</text>
</comment>
<evidence type="ECO:0000313" key="2">
    <source>
        <dbReference type="Proteomes" id="UP000477386"/>
    </source>
</evidence>
<organism evidence="1 2">
    <name type="scientific">Spirosoma agri</name>
    <dbReference type="NCBI Taxonomy" id="1987381"/>
    <lineage>
        <taxon>Bacteria</taxon>
        <taxon>Pseudomonadati</taxon>
        <taxon>Bacteroidota</taxon>
        <taxon>Cytophagia</taxon>
        <taxon>Cytophagales</taxon>
        <taxon>Cytophagaceae</taxon>
        <taxon>Spirosoma</taxon>
    </lineage>
</organism>
<evidence type="ECO:0000313" key="1">
    <source>
        <dbReference type="EMBL" id="NEU67422.1"/>
    </source>
</evidence>
<keyword evidence="2" id="KW-1185">Reference proteome</keyword>